<dbReference type="NCBIfam" id="NF043076">
    <property type="entry name" value="PHA_gran_PhaM"/>
    <property type="match status" value="1"/>
</dbReference>
<feature type="region of interest" description="Disordered" evidence="1">
    <location>
        <begin position="105"/>
        <end position="189"/>
    </location>
</feature>
<feature type="compositionally biased region" description="Low complexity" evidence="1">
    <location>
        <begin position="295"/>
        <end position="315"/>
    </location>
</feature>
<keyword evidence="3" id="KW-1185">Reference proteome</keyword>
<sequence length="335" mass="34327">MTMFGQIPDFTNGFEFLRNLWGAGSGMPSGLMPGLQAMTPPMDLDEVDKRIHDLKAVESWLQLNTNLLRTTIQGLEVQRATLVALQTFGKALSPDAMQSAMENVARAANAPSATPHHAAFTMPTRAPEPDVEDEIDDGDDDGDIEYPPDVGTAAAADTEGDDENTEALPDDAQAGDASPGGSAADAGAHALPPNASLWWNLLQQQFNQIASSAAAASMVPFGNLGAVSPGAGMGQPAQPDAFPKAATTSAAGRKPAGKRATAAKPAAKKAPKKAPKKAATKAPKKAAKTGTNQGATKPATAKKTAASKPSRTAAKQGATPSAHPVPPAPNEDDSA</sequence>
<feature type="compositionally biased region" description="Acidic residues" evidence="1">
    <location>
        <begin position="158"/>
        <end position="169"/>
    </location>
</feature>
<protein>
    <submittedName>
        <fullName evidence="2">Uncharacterized protein</fullName>
    </submittedName>
</protein>
<dbReference type="InterPro" id="IPR050026">
    <property type="entry name" value="PHA_gran_PhaM_N"/>
</dbReference>
<comment type="caution">
    <text evidence="2">The sequence shown here is derived from an EMBL/GenBank/DDBJ whole genome shotgun (WGS) entry which is preliminary data.</text>
</comment>
<feature type="region of interest" description="Disordered" evidence="1">
    <location>
        <begin position="230"/>
        <end position="335"/>
    </location>
</feature>
<reference evidence="2 3" key="1">
    <citation type="submission" date="2018-05" db="EMBL/GenBank/DDBJ databases">
        <title>Genomic Encyclopedia of Type Strains, Phase IV (KMG-V): Genome sequencing to study the core and pangenomes of soil and plant-associated prokaryotes.</title>
        <authorList>
            <person name="Whitman W."/>
        </authorList>
    </citation>
    <scope>NUCLEOTIDE SEQUENCE [LARGE SCALE GENOMIC DNA]</scope>
    <source>
        <strain evidence="2 3">SLV-132</strain>
    </source>
</reference>
<dbReference type="AlphaFoldDB" id="A0A316FME5"/>
<feature type="compositionally biased region" description="Low complexity" evidence="1">
    <location>
        <begin position="250"/>
        <end position="265"/>
    </location>
</feature>
<evidence type="ECO:0000256" key="1">
    <source>
        <dbReference type="SAM" id="MobiDB-lite"/>
    </source>
</evidence>
<feature type="compositionally biased region" description="Acidic residues" evidence="1">
    <location>
        <begin position="129"/>
        <end position="146"/>
    </location>
</feature>
<evidence type="ECO:0000313" key="3">
    <source>
        <dbReference type="Proteomes" id="UP000245754"/>
    </source>
</evidence>
<feature type="compositionally biased region" description="Low complexity" evidence="1">
    <location>
        <begin position="170"/>
        <end position="189"/>
    </location>
</feature>
<dbReference type="Proteomes" id="UP000245754">
    <property type="component" value="Unassembled WGS sequence"/>
</dbReference>
<name>A0A316FME5_9BURK</name>
<accession>A0A316FME5</accession>
<dbReference type="EMBL" id="QGGT01000001">
    <property type="protein sequence ID" value="PWK38840.1"/>
    <property type="molecule type" value="Genomic_DNA"/>
</dbReference>
<gene>
    <name evidence="2" type="ORF">C7419_1012742</name>
</gene>
<organism evidence="2 3">
    <name type="scientific">Cupriavidus plantarum</name>
    <dbReference type="NCBI Taxonomy" id="942865"/>
    <lineage>
        <taxon>Bacteria</taxon>
        <taxon>Pseudomonadati</taxon>
        <taxon>Pseudomonadota</taxon>
        <taxon>Betaproteobacteria</taxon>
        <taxon>Burkholderiales</taxon>
        <taxon>Burkholderiaceae</taxon>
        <taxon>Cupriavidus</taxon>
    </lineage>
</organism>
<feature type="compositionally biased region" description="Basic residues" evidence="1">
    <location>
        <begin position="266"/>
        <end position="287"/>
    </location>
</feature>
<proteinExistence type="predicted"/>
<evidence type="ECO:0000313" key="2">
    <source>
        <dbReference type="EMBL" id="PWK38840.1"/>
    </source>
</evidence>
<feature type="compositionally biased region" description="Low complexity" evidence="1">
    <location>
        <begin position="147"/>
        <end position="157"/>
    </location>
</feature>